<dbReference type="OrthoDB" id="6631388at2759"/>
<sequence>EMIREIEMLMKGVKIGGRKVSCVRFADDMAVLTEDQKGLEVSIKMLEEACKAYGMKVNAKKTKILHIDDAQTDQLWQVNLTLIGNGNHDSNMFTSYLRHQLIPFNGWSRLGLIFIQVGESSKAEYLYKILLDKASSDKEQVEYHHQLEIVYNSMGEYLKALSSYQRSIEMYGEGLPMSNPSLATSYNNIGLVHNNMSDYSRGLSAYKCSLRIIPT</sequence>
<dbReference type="EMBL" id="CAJNOW010002618">
    <property type="protein sequence ID" value="CAF1358608.1"/>
    <property type="molecule type" value="Genomic_DNA"/>
</dbReference>
<reference evidence="4" key="1">
    <citation type="submission" date="2021-02" db="EMBL/GenBank/DDBJ databases">
        <authorList>
            <person name="Nowell W R."/>
        </authorList>
    </citation>
    <scope>NUCLEOTIDE SEQUENCE</scope>
</reference>
<organism evidence="4 5">
    <name type="scientific">Rotaria magnacalcarata</name>
    <dbReference type="NCBI Taxonomy" id="392030"/>
    <lineage>
        <taxon>Eukaryota</taxon>
        <taxon>Metazoa</taxon>
        <taxon>Spiralia</taxon>
        <taxon>Gnathifera</taxon>
        <taxon>Rotifera</taxon>
        <taxon>Eurotatoria</taxon>
        <taxon>Bdelloidea</taxon>
        <taxon>Philodinida</taxon>
        <taxon>Philodinidae</taxon>
        <taxon>Rotaria</taxon>
    </lineage>
</organism>
<evidence type="ECO:0000313" key="4">
    <source>
        <dbReference type="EMBL" id="CAF1358608.1"/>
    </source>
</evidence>
<dbReference type="InterPro" id="IPR000477">
    <property type="entry name" value="RT_dom"/>
</dbReference>
<proteinExistence type="predicted"/>
<feature type="non-terminal residue" evidence="4">
    <location>
        <position position="1"/>
    </location>
</feature>
<feature type="domain" description="Reverse transcriptase" evidence="3">
    <location>
        <begin position="1"/>
        <end position="109"/>
    </location>
</feature>
<evidence type="ECO:0000259" key="3">
    <source>
        <dbReference type="PROSITE" id="PS50878"/>
    </source>
</evidence>
<gene>
    <name evidence="4" type="ORF">KQP761_LOCUS7611</name>
</gene>
<comment type="caution">
    <text evidence="4">The sequence shown here is derived from an EMBL/GenBank/DDBJ whole genome shotgun (WGS) entry which is preliminary data.</text>
</comment>
<evidence type="ECO:0000256" key="2">
    <source>
        <dbReference type="ARBA" id="ARBA00022803"/>
    </source>
</evidence>
<name>A0A815I062_9BILA</name>
<dbReference type="Proteomes" id="UP000663834">
    <property type="component" value="Unassembled WGS sequence"/>
</dbReference>
<dbReference type="SUPFAM" id="SSF48452">
    <property type="entry name" value="TPR-like"/>
    <property type="match status" value="1"/>
</dbReference>
<dbReference type="InterPro" id="IPR043502">
    <property type="entry name" value="DNA/RNA_pol_sf"/>
</dbReference>
<dbReference type="SUPFAM" id="SSF56672">
    <property type="entry name" value="DNA/RNA polymerases"/>
    <property type="match status" value="1"/>
</dbReference>
<dbReference type="Gene3D" id="1.25.40.10">
    <property type="entry name" value="Tetratricopeptide repeat domain"/>
    <property type="match status" value="1"/>
</dbReference>
<dbReference type="PROSITE" id="PS50293">
    <property type="entry name" value="TPR_REGION"/>
    <property type="match status" value="1"/>
</dbReference>
<accession>A0A815I062</accession>
<dbReference type="InterPro" id="IPR019734">
    <property type="entry name" value="TPR_rpt"/>
</dbReference>
<dbReference type="PANTHER" id="PTHR45641">
    <property type="entry name" value="TETRATRICOPEPTIDE REPEAT PROTEIN (AFU_ORTHOLOGUE AFUA_6G03870)"/>
    <property type="match status" value="1"/>
</dbReference>
<dbReference type="AlphaFoldDB" id="A0A815I062"/>
<protein>
    <recommendedName>
        <fullName evidence="3">Reverse transcriptase domain-containing protein</fullName>
    </recommendedName>
</protein>
<dbReference type="InterPro" id="IPR011990">
    <property type="entry name" value="TPR-like_helical_dom_sf"/>
</dbReference>
<keyword evidence="2" id="KW-0802">TPR repeat</keyword>
<dbReference type="SMART" id="SM00028">
    <property type="entry name" value="TPR"/>
    <property type="match status" value="3"/>
</dbReference>
<dbReference type="PROSITE" id="PS50878">
    <property type="entry name" value="RT_POL"/>
    <property type="match status" value="1"/>
</dbReference>
<keyword evidence="1" id="KW-0677">Repeat</keyword>
<evidence type="ECO:0000256" key="1">
    <source>
        <dbReference type="ARBA" id="ARBA00022737"/>
    </source>
</evidence>
<dbReference type="Pfam" id="PF00078">
    <property type="entry name" value="RVT_1"/>
    <property type="match status" value="1"/>
</dbReference>
<evidence type="ECO:0000313" key="5">
    <source>
        <dbReference type="Proteomes" id="UP000663834"/>
    </source>
</evidence>
<dbReference type="PANTHER" id="PTHR45641:SF1">
    <property type="entry name" value="AAA+ ATPASE DOMAIN-CONTAINING PROTEIN"/>
    <property type="match status" value="1"/>
</dbReference>